<gene>
    <name evidence="4" type="ORF">SAMN04487859_102108</name>
</gene>
<evidence type="ECO:0000256" key="3">
    <source>
        <dbReference type="SAM" id="SignalP"/>
    </source>
</evidence>
<dbReference type="AlphaFoldDB" id="A0A1I4YWU1"/>
<keyword evidence="3" id="KW-0732">Signal</keyword>
<accession>A0A1I4YWU1</accession>
<keyword evidence="2" id="KW-0472">Membrane</keyword>
<reference evidence="5" key="1">
    <citation type="submission" date="2016-10" db="EMBL/GenBank/DDBJ databases">
        <authorList>
            <person name="Varghese N."/>
            <person name="Submissions S."/>
        </authorList>
    </citation>
    <scope>NUCLEOTIDE SEQUENCE [LARGE SCALE GENOMIC DNA]</scope>
    <source>
        <strain evidence="5">DSM 28463</strain>
    </source>
</reference>
<feature type="compositionally biased region" description="Basic and acidic residues" evidence="1">
    <location>
        <begin position="51"/>
        <end position="63"/>
    </location>
</feature>
<feature type="chain" id="PRO_5011447697" evidence="3">
    <location>
        <begin position="27"/>
        <end position="114"/>
    </location>
</feature>
<protein>
    <submittedName>
        <fullName evidence="4">Uncharacterized protein</fullName>
    </submittedName>
</protein>
<evidence type="ECO:0000313" key="4">
    <source>
        <dbReference type="EMBL" id="SFN42139.1"/>
    </source>
</evidence>
<keyword evidence="2" id="KW-1133">Transmembrane helix</keyword>
<dbReference type="EMBL" id="FOVP01000002">
    <property type="protein sequence ID" value="SFN42139.1"/>
    <property type="molecule type" value="Genomic_DNA"/>
</dbReference>
<keyword evidence="2" id="KW-0812">Transmembrane</keyword>
<feature type="signal peptide" evidence="3">
    <location>
        <begin position="1"/>
        <end position="26"/>
    </location>
</feature>
<dbReference type="STRING" id="1005928.SAMN04487859_102108"/>
<name>A0A1I4YWU1_9RHOB</name>
<proteinExistence type="predicted"/>
<feature type="transmembrane region" description="Helical" evidence="2">
    <location>
        <begin position="31"/>
        <end position="50"/>
    </location>
</feature>
<feature type="region of interest" description="Disordered" evidence="1">
    <location>
        <begin position="48"/>
        <end position="114"/>
    </location>
</feature>
<sequence length="114" mass="12998">MHRKFIAIVLGAALAVTGLSTTPVRAQDRGETAAIIAGVAALAIIGAAAASDRKHDRRKDYVTRGHGHNYGHQNRRYKQKRHYKQKRYNRGHRAHQNGNRNSHRHIQQRRQHGR</sequence>
<dbReference type="Proteomes" id="UP000198599">
    <property type="component" value="Unassembled WGS sequence"/>
</dbReference>
<keyword evidence="5" id="KW-1185">Reference proteome</keyword>
<feature type="compositionally biased region" description="Basic residues" evidence="1">
    <location>
        <begin position="65"/>
        <end position="114"/>
    </location>
</feature>
<evidence type="ECO:0000256" key="1">
    <source>
        <dbReference type="SAM" id="MobiDB-lite"/>
    </source>
</evidence>
<organism evidence="4 5">
    <name type="scientific">Roseovarius lutimaris</name>
    <dbReference type="NCBI Taxonomy" id="1005928"/>
    <lineage>
        <taxon>Bacteria</taxon>
        <taxon>Pseudomonadati</taxon>
        <taxon>Pseudomonadota</taxon>
        <taxon>Alphaproteobacteria</taxon>
        <taxon>Rhodobacterales</taxon>
        <taxon>Roseobacteraceae</taxon>
        <taxon>Roseovarius</taxon>
    </lineage>
</organism>
<evidence type="ECO:0000256" key="2">
    <source>
        <dbReference type="SAM" id="Phobius"/>
    </source>
</evidence>
<evidence type="ECO:0000313" key="5">
    <source>
        <dbReference type="Proteomes" id="UP000198599"/>
    </source>
</evidence>